<dbReference type="SUPFAM" id="SSF55326">
    <property type="entry name" value="PurM N-terminal domain-like"/>
    <property type="match status" value="1"/>
</dbReference>
<gene>
    <name evidence="4" type="ORF">A2Z86_01535</name>
</gene>
<feature type="domain" description="PurM-like N-terminal" evidence="2">
    <location>
        <begin position="35"/>
        <end position="143"/>
    </location>
</feature>
<feature type="domain" description="PurM-like C-terminal" evidence="3">
    <location>
        <begin position="155"/>
        <end position="312"/>
    </location>
</feature>
<evidence type="ECO:0000256" key="1">
    <source>
        <dbReference type="ARBA" id="ARBA00006243"/>
    </source>
</evidence>
<name>A0A1F5YG39_9BACT</name>
<dbReference type="GO" id="GO:0051604">
    <property type="term" value="P:protein maturation"/>
    <property type="evidence" value="ECO:0007669"/>
    <property type="project" value="TreeGrafter"/>
</dbReference>
<protein>
    <recommendedName>
        <fullName evidence="6">Hydrogenase expression/formation protein</fullName>
    </recommendedName>
</protein>
<dbReference type="Proteomes" id="UP000176992">
    <property type="component" value="Unassembled WGS sequence"/>
</dbReference>
<evidence type="ECO:0000259" key="2">
    <source>
        <dbReference type="Pfam" id="PF00586"/>
    </source>
</evidence>
<evidence type="ECO:0000313" key="5">
    <source>
        <dbReference type="Proteomes" id="UP000176992"/>
    </source>
</evidence>
<dbReference type="AlphaFoldDB" id="A0A1F5YG39"/>
<dbReference type="PIRSF" id="PIRSF005644">
    <property type="entry name" value="Hdrgns_mtr_HypE"/>
    <property type="match status" value="1"/>
</dbReference>
<accession>A0A1F5YG39</accession>
<dbReference type="SUPFAM" id="SSF56042">
    <property type="entry name" value="PurM C-terminal domain-like"/>
    <property type="match status" value="1"/>
</dbReference>
<evidence type="ECO:0008006" key="6">
    <source>
        <dbReference type="Google" id="ProtNLM"/>
    </source>
</evidence>
<dbReference type="PANTHER" id="PTHR30303:SF4">
    <property type="entry name" value="HYDROGENASE EXPRESSION_FORMATION PROTEIN HYPE"/>
    <property type="match status" value="1"/>
</dbReference>
<reference evidence="4 5" key="1">
    <citation type="journal article" date="2016" name="Nat. Commun.">
        <title>Thousands of microbial genomes shed light on interconnected biogeochemical processes in an aquifer system.</title>
        <authorList>
            <person name="Anantharaman K."/>
            <person name="Brown C.T."/>
            <person name="Hug L.A."/>
            <person name="Sharon I."/>
            <person name="Castelle C.J."/>
            <person name="Probst A.J."/>
            <person name="Thomas B.C."/>
            <person name="Singh A."/>
            <person name="Wilkins M.J."/>
            <person name="Karaoz U."/>
            <person name="Brodie E.L."/>
            <person name="Williams K.H."/>
            <person name="Hubbard S.S."/>
            <person name="Banfield J.F."/>
        </authorList>
    </citation>
    <scope>NUCLEOTIDE SEQUENCE [LARGE SCALE GENOMIC DNA]</scope>
</reference>
<dbReference type="InterPro" id="IPR036921">
    <property type="entry name" value="PurM-like_N_sf"/>
</dbReference>
<dbReference type="InterPro" id="IPR010918">
    <property type="entry name" value="PurM-like_C_dom"/>
</dbReference>
<dbReference type="InterPro" id="IPR011854">
    <property type="entry name" value="HypE"/>
</dbReference>
<comment type="caution">
    <text evidence="4">The sequence shown here is derived from an EMBL/GenBank/DDBJ whole genome shotgun (WGS) entry which is preliminary data.</text>
</comment>
<comment type="similarity">
    <text evidence="1">Belongs to the HypE family.</text>
</comment>
<dbReference type="Gene3D" id="3.30.1330.10">
    <property type="entry name" value="PurM-like, N-terminal domain"/>
    <property type="match status" value="1"/>
</dbReference>
<dbReference type="EMBL" id="MFIV01000040">
    <property type="protein sequence ID" value="OGF99157.1"/>
    <property type="molecule type" value="Genomic_DNA"/>
</dbReference>
<dbReference type="CDD" id="cd06061">
    <property type="entry name" value="PurM-like1"/>
    <property type="match status" value="1"/>
</dbReference>
<dbReference type="Pfam" id="PF00586">
    <property type="entry name" value="AIRS"/>
    <property type="match status" value="1"/>
</dbReference>
<dbReference type="Pfam" id="PF02769">
    <property type="entry name" value="AIRS_C"/>
    <property type="match status" value="1"/>
</dbReference>
<evidence type="ECO:0000313" key="4">
    <source>
        <dbReference type="EMBL" id="OGF99157.1"/>
    </source>
</evidence>
<dbReference type="InterPro" id="IPR036676">
    <property type="entry name" value="PurM-like_C_sf"/>
</dbReference>
<dbReference type="PANTHER" id="PTHR30303">
    <property type="entry name" value="HYDROGENASE ISOENZYMES FORMATION PROTEIN HYPE"/>
    <property type="match status" value="1"/>
</dbReference>
<evidence type="ECO:0000259" key="3">
    <source>
        <dbReference type="Pfam" id="PF02769"/>
    </source>
</evidence>
<dbReference type="Gene3D" id="3.90.650.10">
    <property type="entry name" value="PurM-like C-terminal domain"/>
    <property type="match status" value="1"/>
</dbReference>
<proteinExistence type="inferred from homology"/>
<organism evidence="4 5">
    <name type="scientific">Candidatus Glassbacteria bacterium GWA2_58_10</name>
    <dbReference type="NCBI Taxonomy" id="1817865"/>
    <lineage>
        <taxon>Bacteria</taxon>
        <taxon>Candidatus Glassiibacteriota</taxon>
    </lineage>
</organism>
<dbReference type="InterPro" id="IPR016188">
    <property type="entry name" value="PurM-like_N"/>
</dbReference>
<sequence length="336" mass="35351">MAVFPTGKLPEQILRKYLSRVPGGDPAVLIRGAPGEDAAVLDTGGGKLLLVKSDPVTFAADRPGWYAVQINANDIATLGGRSRWFLATLLLPEAGAEERLVSALFEEIIAACSALGVELIGGHTEITHGLARPIVCGAMLGEVSPERLCRKENARPGDRILLSKKIAVEGTALLAREFTGRLAGNFSAEKIERAARYLYEPGISVVREAELASATGHVRAMHDPTEGGLATALHELAAATGQGVAADLSAVPLYEETREFCAWLGLDPLGLIASGSLLIICDPAGAQEVNGALSAAGIVCTDIGELVPREAGASEIIKGGSRPLRKFERDEICRLF</sequence>